<sequence length="149" mass="17109">MKWLPSLLVSILSSFLITQQAQADTALRLNNPCEVAIGYLLEPEAVNEAELRTVVASAFQSLPVTLAERDDARLIVRVEEHAGRYLLYTDFHRRVFFPVDDAIQSTWGYVWGRYAKNIINTSDINDDLAFFMQEFVQHYQRANNLDHCS</sequence>
<proteinExistence type="predicted"/>
<comment type="caution">
    <text evidence="2">The sequence shown here is derived from an EMBL/GenBank/DDBJ whole genome shotgun (WGS) entry which is preliminary data.</text>
</comment>
<evidence type="ECO:0000313" key="2">
    <source>
        <dbReference type="EMBL" id="GAA0217697.1"/>
    </source>
</evidence>
<feature type="chain" id="PRO_5046923483" evidence="1">
    <location>
        <begin position="24"/>
        <end position="149"/>
    </location>
</feature>
<dbReference type="Proteomes" id="UP001501476">
    <property type="component" value="Unassembled WGS sequence"/>
</dbReference>
<evidence type="ECO:0000256" key="1">
    <source>
        <dbReference type="SAM" id="SignalP"/>
    </source>
</evidence>
<keyword evidence="1" id="KW-0732">Signal</keyword>
<name>A0ABN0TBL6_9GAMM</name>
<feature type="signal peptide" evidence="1">
    <location>
        <begin position="1"/>
        <end position="23"/>
    </location>
</feature>
<reference evidence="2 3" key="1">
    <citation type="journal article" date="2019" name="Int. J. Syst. Evol. Microbiol.">
        <title>The Global Catalogue of Microorganisms (GCM) 10K type strain sequencing project: providing services to taxonomists for standard genome sequencing and annotation.</title>
        <authorList>
            <consortium name="The Broad Institute Genomics Platform"/>
            <consortium name="The Broad Institute Genome Sequencing Center for Infectious Disease"/>
            <person name="Wu L."/>
            <person name="Ma J."/>
        </authorList>
    </citation>
    <scope>NUCLEOTIDE SEQUENCE [LARGE SCALE GENOMIC DNA]</scope>
    <source>
        <strain evidence="2 3">JCM 6886</strain>
    </source>
</reference>
<keyword evidence="3" id="KW-1185">Reference proteome</keyword>
<protein>
    <submittedName>
        <fullName evidence="2">Uncharacterized protein</fullName>
    </submittedName>
</protein>
<gene>
    <name evidence="2" type="ORF">GCM10008964_06460</name>
</gene>
<dbReference type="RefSeq" id="WP_286304743.1">
    <property type="nucleotide sequence ID" value="NZ_AP027741.1"/>
</dbReference>
<organism evidence="2 3">
    <name type="scientific">Methylophaga marina</name>
    <dbReference type="NCBI Taxonomy" id="45495"/>
    <lineage>
        <taxon>Bacteria</taxon>
        <taxon>Pseudomonadati</taxon>
        <taxon>Pseudomonadota</taxon>
        <taxon>Gammaproteobacteria</taxon>
        <taxon>Thiotrichales</taxon>
        <taxon>Piscirickettsiaceae</taxon>
        <taxon>Methylophaga</taxon>
    </lineage>
</organism>
<evidence type="ECO:0000313" key="3">
    <source>
        <dbReference type="Proteomes" id="UP001501476"/>
    </source>
</evidence>
<accession>A0ABN0TBL6</accession>
<dbReference type="EMBL" id="BAAADG010000003">
    <property type="protein sequence ID" value="GAA0217697.1"/>
    <property type="molecule type" value="Genomic_DNA"/>
</dbReference>